<gene>
    <name evidence="3" type="ORF">G3A44_18360</name>
</gene>
<evidence type="ECO:0000256" key="1">
    <source>
        <dbReference type="SAM" id="MobiDB-lite"/>
    </source>
</evidence>
<feature type="non-terminal residue" evidence="3">
    <location>
        <position position="1"/>
    </location>
</feature>
<dbReference type="Proteomes" id="UP000484255">
    <property type="component" value="Unassembled WGS sequence"/>
</dbReference>
<accession>A0A7C9TL18</accession>
<feature type="domain" description="Type II secretion system protein GspB C-terminal" evidence="2">
    <location>
        <begin position="44"/>
        <end position="101"/>
    </location>
</feature>
<sequence length="103" mass="10843">AAAAPPPAPAALRAPRAGRGAASPDAAPALPTAAELPPEIRRQLPSLSLGGSVWSEDAANRFVLLNGEVVREGQAVAPGLVLERLLPREAQFSFQGTRWRMVW</sequence>
<feature type="compositionally biased region" description="Low complexity" evidence="1">
    <location>
        <begin position="10"/>
        <end position="37"/>
    </location>
</feature>
<comment type="caution">
    <text evidence="3">The sequence shown here is derived from an EMBL/GenBank/DDBJ whole genome shotgun (WGS) entry which is preliminary data.</text>
</comment>
<dbReference type="InterPro" id="IPR032389">
    <property type="entry name" value="GspB_C"/>
</dbReference>
<dbReference type="GO" id="GO:0015627">
    <property type="term" value="C:type II protein secretion system complex"/>
    <property type="evidence" value="ECO:0007669"/>
    <property type="project" value="InterPro"/>
</dbReference>
<dbReference type="EMBL" id="JAAGOH010000028">
    <property type="protein sequence ID" value="NDY93160.1"/>
    <property type="molecule type" value="Genomic_DNA"/>
</dbReference>
<reference evidence="3 4" key="1">
    <citation type="submission" date="2020-02" db="EMBL/GenBank/DDBJ databases">
        <title>Ideonella bacterium strain TBM-1.</title>
        <authorList>
            <person name="Chen W.-M."/>
        </authorList>
    </citation>
    <scope>NUCLEOTIDE SEQUENCE [LARGE SCALE GENOMIC DNA]</scope>
    <source>
        <strain evidence="3 4">TBM-1</strain>
    </source>
</reference>
<proteinExistence type="predicted"/>
<evidence type="ECO:0000313" key="4">
    <source>
        <dbReference type="Proteomes" id="UP000484255"/>
    </source>
</evidence>
<evidence type="ECO:0000313" key="3">
    <source>
        <dbReference type="EMBL" id="NDY93160.1"/>
    </source>
</evidence>
<dbReference type="AlphaFoldDB" id="A0A7C9TL18"/>
<protein>
    <submittedName>
        <fullName evidence="3">General secretion pathway protein GspB</fullName>
    </submittedName>
</protein>
<name>A0A7C9TL18_9BURK</name>
<feature type="region of interest" description="Disordered" evidence="1">
    <location>
        <begin position="1"/>
        <end position="37"/>
    </location>
</feature>
<dbReference type="RefSeq" id="WP_163459208.1">
    <property type="nucleotide sequence ID" value="NZ_JAAGOH010000028.1"/>
</dbReference>
<keyword evidence="4" id="KW-1185">Reference proteome</keyword>
<dbReference type="Pfam" id="PF16537">
    <property type="entry name" value="T2SSB"/>
    <property type="match status" value="1"/>
</dbReference>
<evidence type="ECO:0000259" key="2">
    <source>
        <dbReference type="Pfam" id="PF16537"/>
    </source>
</evidence>
<organism evidence="3 4">
    <name type="scientific">Ideonella livida</name>
    <dbReference type="NCBI Taxonomy" id="2707176"/>
    <lineage>
        <taxon>Bacteria</taxon>
        <taxon>Pseudomonadati</taxon>
        <taxon>Pseudomonadota</taxon>
        <taxon>Betaproteobacteria</taxon>
        <taxon>Burkholderiales</taxon>
        <taxon>Sphaerotilaceae</taxon>
        <taxon>Ideonella</taxon>
    </lineage>
</organism>